<keyword evidence="3" id="KW-1185">Reference proteome</keyword>
<evidence type="ECO:0000259" key="1">
    <source>
        <dbReference type="Pfam" id="PF13648"/>
    </source>
</evidence>
<dbReference type="RefSeq" id="WP_378017432.1">
    <property type="nucleotide sequence ID" value="NZ_JBHSKT010000005.1"/>
</dbReference>
<organism evidence="2 3">
    <name type="scientific">Adhaeribacter terreus</name>
    <dbReference type="NCBI Taxonomy" id="529703"/>
    <lineage>
        <taxon>Bacteria</taxon>
        <taxon>Pseudomonadati</taxon>
        <taxon>Bacteroidota</taxon>
        <taxon>Cytophagia</taxon>
        <taxon>Cytophagales</taxon>
        <taxon>Hymenobacteraceae</taxon>
        <taxon>Adhaeribacter</taxon>
    </lineage>
</organism>
<accession>A0ABW0ECV5</accession>
<dbReference type="PROSITE" id="PS51257">
    <property type="entry name" value="PROKAR_LIPOPROTEIN"/>
    <property type="match status" value="1"/>
</dbReference>
<dbReference type="Pfam" id="PF13648">
    <property type="entry name" value="Lipocalin_4"/>
    <property type="match status" value="1"/>
</dbReference>
<evidence type="ECO:0000313" key="3">
    <source>
        <dbReference type="Proteomes" id="UP001596161"/>
    </source>
</evidence>
<evidence type="ECO:0000313" key="2">
    <source>
        <dbReference type="EMBL" id="MFC5271066.1"/>
    </source>
</evidence>
<protein>
    <submittedName>
        <fullName evidence="2">DUF5004 domain-containing protein</fullName>
    </submittedName>
</protein>
<gene>
    <name evidence="2" type="ORF">ACFPIB_10625</name>
</gene>
<name>A0ABW0ECV5_9BACT</name>
<sequence length="159" mass="17405">MKNYLRLLTVACVFIFTACDNDDEDVNPNRTQLLTSGSWKITSSTVNPALDFNGDGTIETDLTQFIKACTLDDITIYRSDKTYSEEEGATKCDPADPQVFRSGTWALGNNDTELTTTASNTSSATTYKITEISSNTLVLSQSVADSTGTTYTFTSTYKH</sequence>
<feature type="domain" description="Lipocalin-like" evidence="1">
    <location>
        <begin position="37"/>
        <end position="139"/>
    </location>
</feature>
<comment type="caution">
    <text evidence="2">The sequence shown here is derived from an EMBL/GenBank/DDBJ whole genome shotgun (WGS) entry which is preliminary data.</text>
</comment>
<dbReference type="Proteomes" id="UP001596161">
    <property type="component" value="Unassembled WGS sequence"/>
</dbReference>
<proteinExistence type="predicted"/>
<dbReference type="InterPro" id="IPR024311">
    <property type="entry name" value="Lipocalin-like"/>
</dbReference>
<reference evidence="3" key="1">
    <citation type="journal article" date="2019" name="Int. J. Syst. Evol. Microbiol.">
        <title>The Global Catalogue of Microorganisms (GCM) 10K type strain sequencing project: providing services to taxonomists for standard genome sequencing and annotation.</title>
        <authorList>
            <consortium name="The Broad Institute Genomics Platform"/>
            <consortium name="The Broad Institute Genome Sequencing Center for Infectious Disease"/>
            <person name="Wu L."/>
            <person name="Ma J."/>
        </authorList>
    </citation>
    <scope>NUCLEOTIDE SEQUENCE [LARGE SCALE GENOMIC DNA]</scope>
    <source>
        <strain evidence="3">KACC 12602</strain>
    </source>
</reference>
<dbReference type="EMBL" id="JBHSKT010000005">
    <property type="protein sequence ID" value="MFC5271066.1"/>
    <property type="molecule type" value="Genomic_DNA"/>
</dbReference>